<evidence type="ECO:0000313" key="4">
    <source>
        <dbReference type="Proteomes" id="UP001291623"/>
    </source>
</evidence>
<dbReference type="NCBIfam" id="TIGR00756">
    <property type="entry name" value="PPR"/>
    <property type="match status" value="5"/>
</dbReference>
<feature type="repeat" description="PPR" evidence="2">
    <location>
        <begin position="446"/>
        <end position="480"/>
    </location>
</feature>
<reference evidence="3" key="1">
    <citation type="submission" date="2023-12" db="EMBL/GenBank/DDBJ databases">
        <title>Genome assembly of Anisodus tanguticus.</title>
        <authorList>
            <person name="Wang Y.-J."/>
        </authorList>
    </citation>
    <scope>NUCLEOTIDE SEQUENCE</scope>
    <source>
        <strain evidence="3">KB-2021</strain>
        <tissue evidence="3">Leaf</tissue>
    </source>
</reference>
<dbReference type="Proteomes" id="UP001291623">
    <property type="component" value="Unassembled WGS sequence"/>
</dbReference>
<keyword evidence="4" id="KW-1185">Reference proteome</keyword>
<dbReference type="InterPro" id="IPR046960">
    <property type="entry name" value="PPR_At4g14850-like_plant"/>
</dbReference>
<dbReference type="EMBL" id="JAVYJV010000017">
    <property type="protein sequence ID" value="KAK4348480.1"/>
    <property type="molecule type" value="Genomic_DNA"/>
</dbReference>
<dbReference type="Gene3D" id="1.25.40.10">
    <property type="entry name" value="Tetratricopeptide repeat domain"/>
    <property type="match status" value="5"/>
</dbReference>
<evidence type="ECO:0000313" key="3">
    <source>
        <dbReference type="EMBL" id="KAK4348480.1"/>
    </source>
</evidence>
<dbReference type="PROSITE" id="PS51375">
    <property type="entry name" value="PPR"/>
    <property type="match status" value="4"/>
</dbReference>
<evidence type="ECO:0000256" key="1">
    <source>
        <dbReference type="ARBA" id="ARBA00022737"/>
    </source>
</evidence>
<dbReference type="InterPro" id="IPR046848">
    <property type="entry name" value="E_motif"/>
</dbReference>
<organism evidence="3 4">
    <name type="scientific">Anisodus tanguticus</name>
    <dbReference type="NCBI Taxonomy" id="243964"/>
    <lineage>
        <taxon>Eukaryota</taxon>
        <taxon>Viridiplantae</taxon>
        <taxon>Streptophyta</taxon>
        <taxon>Embryophyta</taxon>
        <taxon>Tracheophyta</taxon>
        <taxon>Spermatophyta</taxon>
        <taxon>Magnoliopsida</taxon>
        <taxon>eudicotyledons</taxon>
        <taxon>Gunneridae</taxon>
        <taxon>Pentapetalae</taxon>
        <taxon>asterids</taxon>
        <taxon>lamiids</taxon>
        <taxon>Solanales</taxon>
        <taxon>Solanaceae</taxon>
        <taxon>Solanoideae</taxon>
        <taxon>Hyoscyameae</taxon>
        <taxon>Anisodus</taxon>
    </lineage>
</organism>
<dbReference type="FunFam" id="1.25.40.10:FF:000184">
    <property type="entry name" value="Pentatricopeptide repeat-containing protein, chloroplastic"/>
    <property type="match status" value="1"/>
</dbReference>
<dbReference type="InterPro" id="IPR002885">
    <property type="entry name" value="PPR_rpt"/>
</dbReference>
<proteinExistence type="predicted"/>
<dbReference type="Pfam" id="PF20431">
    <property type="entry name" value="E_motif"/>
    <property type="match status" value="1"/>
</dbReference>
<keyword evidence="1" id="KW-0677">Repeat</keyword>
<dbReference type="Pfam" id="PF13041">
    <property type="entry name" value="PPR_2"/>
    <property type="match status" value="3"/>
</dbReference>
<dbReference type="GO" id="GO:0009451">
    <property type="term" value="P:RNA modification"/>
    <property type="evidence" value="ECO:0007669"/>
    <property type="project" value="InterPro"/>
</dbReference>
<dbReference type="PANTHER" id="PTHR47926:SF436">
    <property type="entry name" value="PENTATRICOPEPTIDE REPEAT-CONTAINING PROTEIN ELI1, CHLOROPLASTIC-LIKE ISOFORM X2"/>
    <property type="match status" value="1"/>
</dbReference>
<feature type="repeat" description="PPR" evidence="2">
    <location>
        <begin position="315"/>
        <end position="345"/>
    </location>
</feature>
<dbReference type="AlphaFoldDB" id="A0AAE1RBA4"/>
<evidence type="ECO:0000256" key="2">
    <source>
        <dbReference type="PROSITE-ProRule" id="PRU00708"/>
    </source>
</evidence>
<dbReference type="Pfam" id="PF01535">
    <property type="entry name" value="PPR"/>
    <property type="match status" value="6"/>
</dbReference>
<dbReference type="InterPro" id="IPR011990">
    <property type="entry name" value="TPR-like_helical_dom_sf"/>
</dbReference>
<feature type="repeat" description="PPR" evidence="2">
    <location>
        <begin position="184"/>
        <end position="218"/>
    </location>
</feature>
<name>A0AAE1RBA4_9SOLA</name>
<feature type="repeat" description="PPR" evidence="2">
    <location>
        <begin position="346"/>
        <end position="380"/>
    </location>
</feature>
<gene>
    <name evidence="3" type="ORF">RND71_031235</name>
</gene>
<dbReference type="FunFam" id="1.25.40.10:FF:000470">
    <property type="entry name" value="Pentatricopeptide repeat-containing protein At5g66520"/>
    <property type="match status" value="1"/>
</dbReference>
<dbReference type="PANTHER" id="PTHR47926">
    <property type="entry name" value="PENTATRICOPEPTIDE REPEAT-CONTAINING PROTEIN"/>
    <property type="match status" value="1"/>
</dbReference>
<dbReference type="FunFam" id="1.25.40.10:FF:001830">
    <property type="entry name" value="Os01g0913400 protein"/>
    <property type="match status" value="1"/>
</dbReference>
<dbReference type="GO" id="GO:0003723">
    <property type="term" value="F:RNA binding"/>
    <property type="evidence" value="ECO:0007669"/>
    <property type="project" value="InterPro"/>
</dbReference>
<sequence length="638" mass="72134">MCSTTITKLLKLSLHPHLFLIQNCTNMTQLMKFHAHFITNGLSNNTLFLSSILSFTALSPNGNLTYAQLVFNQINSPNIFMFNTMIRGYAYSTFNNNHPSKAMPFYVKMLQYGFLPNNYTFPFVIKALCRTKDYIFGEALHCSIIKFGYILDLHIANSLLHMYATFGVFSNEVLKVFDEMPERDVVSWNVIIDDLSKNGCFNELLDAFNEMCLYGVEPNSVTLLVLVSSCLKIGDFGLGKLIHLYIIKRGIEMSENLGNGLIDMYAKFGDMESAEKLFDGMQMKTVFSWTSLLDGFIQKGELERACSIFNKMPKDTTAWNVMLSGYSEAGDMNSAETIFRAMPDRDLVSWNTMIVGYSQNKKYLKSLEMLTEMLRFGLEPDRIALVGLFSVCGYAGVLRIGEAIQSFVEKLNIKEEEVEVALLDMYSKCGDPEKALRVFHPILRKSVLAWTNMIVGLAMNGLANEALMFFHQMRDEGINPNEITFLGVLCACSYAGFVQKGKWLFNAMSKVHGITPRFEHYGCMVDLLGRAGLLKEAEMFIQDMPEKADAGIWGVLLGACRMHGEVQMGEKIAKIVTQMDPYHSGRYILLSNIYAAENRWLDAEKVRKKMKTSGIRKTPGFSLVEMKGEMHQFIVGNR</sequence>
<protein>
    <submittedName>
        <fullName evidence="3">Uncharacterized protein</fullName>
    </submittedName>
</protein>
<accession>A0AAE1RBA4</accession>
<comment type="caution">
    <text evidence="3">The sequence shown here is derived from an EMBL/GenBank/DDBJ whole genome shotgun (WGS) entry which is preliminary data.</text>
</comment>